<feature type="domain" description="DDE Tnp4" evidence="9">
    <location>
        <begin position="132"/>
        <end position="287"/>
    </location>
</feature>
<feature type="compositionally biased region" description="Basic and acidic residues" evidence="8">
    <location>
        <begin position="334"/>
        <end position="343"/>
    </location>
</feature>
<dbReference type="EMBL" id="JARBHB010000007">
    <property type="protein sequence ID" value="KAJ8879512.1"/>
    <property type="molecule type" value="Genomic_DNA"/>
</dbReference>
<evidence type="ECO:0000256" key="8">
    <source>
        <dbReference type="SAM" id="MobiDB-lite"/>
    </source>
</evidence>
<dbReference type="InterPro" id="IPR027806">
    <property type="entry name" value="HARBI1_dom"/>
</dbReference>
<sequence length="343" mass="39506">MLISFPVFPGNMILNHVFELLDREGRNCKEMVKRTMVQDIVNKFQATEAFASTQGNGGYQPVSPEKHILAFSLFVEHQSAPYRGVADCFDITISTLHEVITRVIRYPTREEKEETKTHYLQIKGLPDLVGLVDGCHVQLDKPAEDKDAYVNRKHYFSVHLQGTVNEKRKFMDVFIEYPAITKLIDSNFNLCVWVTSEKKNWVHVSGDGHVLGDSAYPCLPQLIIHCKDNGHLTRVQRSFNRVRSSCRITVEHAFGCLKQHFRQLYHLKLRDMQRVVQLIHACCVLHNLADEVDLSHLEPLERADHPNRNAVELSDYRHRAGDLMPMEEDGDPDETVRGRDHQK</sequence>
<comment type="caution">
    <text evidence="10">The sequence shown here is derived from an EMBL/GenBank/DDBJ whole genome shotgun (WGS) entry which is preliminary data.</text>
</comment>
<feature type="region of interest" description="Disordered" evidence="8">
    <location>
        <begin position="305"/>
        <end position="343"/>
    </location>
</feature>
<keyword evidence="11" id="KW-1185">Reference proteome</keyword>
<dbReference type="InterPro" id="IPR045249">
    <property type="entry name" value="HARBI1-like"/>
</dbReference>
<keyword evidence="7" id="KW-0539">Nucleus</keyword>
<comment type="cofactor">
    <cofactor evidence="1">
        <name>a divalent metal cation</name>
        <dbReference type="ChEBI" id="CHEBI:60240"/>
    </cofactor>
</comment>
<evidence type="ECO:0000256" key="3">
    <source>
        <dbReference type="ARBA" id="ARBA00006958"/>
    </source>
</evidence>
<evidence type="ECO:0000259" key="9">
    <source>
        <dbReference type="Pfam" id="PF13359"/>
    </source>
</evidence>
<name>A0ABQ9H5E0_9NEOP</name>
<dbReference type="PANTHER" id="PTHR22930:SF85">
    <property type="entry name" value="GH03217P-RELATED"/>
    <property type="match status" value="1"/>
</dbReference>
<keyword evidence="5" id="KW-0479">Metal-binding</keyword>
<comment type="subcellular location">
    <subcellularLocation>
        <location evidence="2">Nucleus</location>
    </subcellularLocation>
</comment>
<dbReference type="Pfam" id="PF13359">
    <property type="entry name" value="DDE_Tnp_4"/>
    <property type="match status" value="1"/>
</dbReference>
<proteinExistence type="inferred from homology"/>
<evidence type="ECO:0000256" key="1">
    <source>
        <dbReference type="ARBA" id="ARBA00001968"/>
    </source>
</evidence>
<accession>A0ABQ9H5E0</accession>
<evidence type="ECO:0000313" key="10">
    <source>
        <dbReference type="EMBL" id="KAJ8879512.1"/>
    </source>
</evidence>
<evidence type="ECO:0000256" key="5">
    <source>
        <dbReference type="ARBA" id="ARBA00022723"/>
    </source>
</evidence>
<protein>
    <recommendedName>
        <fullName evidence="9">DDE Tnp4 domain-containing protein</fullName>
    </recommendedName>
</protein>
<dbReference type="Proteomes" id="UP001159363">
    <property type="component" value="Chromosome 6"/>
</dbReference>
<keyword evidence="6" id="KW-0378">Hydrolase</keyword>
<evidence type="ECO:0000256" key="2">
    <source>
        <dbReference type="ARBA" id="ARBA00004123"/>
    </source>
</evidence>
<evidence type="ECO:0000313" key="11">
    <source>
        <dbReference type="Proteomes" id="UP001159363"/>
    </source>
</evidence>
<comment type="similarity">
    <text evidence="3">Belongs to the HARBI1 family.</text>
</comment>
<dbReference type="PANTHER" id="PTHR22930">
    <property type="match status" value="1"/>
</dbReference>
<evidence type="ECO:0000256" key="7">
    <source>
        <dbReference type="ARBA" id="ARBA00023242"/>
    </source>
</evidence>
<evidence type="ECO:0000256" key="6">
    <source>
        <dbReference type="ARBA" id="ARBA00022801"/>
    </source>
</evidence>
<organism evidence="10 11">
    <name type="scientific">Dryococelus australis</name>
    <dbReference type="NCBI Taxonomy" id="614101"/>
    <lineage>
        <taxon>Eukaryota</taxon>
        <taxon>Metazoa</taxon>
        <taxon>Ecdysozoa</taxon>
        <taxon>Arthropoda</taxon>
        <taxon>Hexapoda</taxon>
        <taxon>Insecta</taxon>
        <taxon>Pterygota</taxon>
        <taxon>Neoptera</taxon>
        <taxon>Polyneoptera</taxon>
        <taxon>Phasmatodea</taxon>
        <taxon>Verophasmatodea</taxon>
        <taxon>Anareolatae</taxon>
        <taxon>Phasmatidae</taxon>
        <taxon>Eurycanthinae</taxon>
        <taxon>Dryococelus</taxon>
    </lineage>
</organism>
<reference evidence="10 11" key="1">
    <citation type="submission" date="2023-02" db="EMBL/GenBank/DDBJ databases">
        <title>LHISI_Scaffold_Assembly.</title>
        <authorList>
            <person name="Stuart O.P."/>
            <person name="Cleave R."/>
            <person name="Magrath M.J.L."/>
            <person name="Mikheyev A.S."/>
        </authorList>
    </citation>
    <scope>NUCLEOTIDE SEQUENCE [LARGE SCALE GENOMIC DNA]</scope>
    <source>
        <strain evidence="10">Daus_M_001</strain>
        <tissue evidence="10">Leg muscle</tissue>
    </source>
</reference>
<gene>
    <name evidence="10" type="ORF">PR048_020120</name>
</gene>
<evidence type="ECO:0000256" key="4">
    <source>
        <dbReference type="ARBA" id="ARBA00022722"/>
    </source>
</evidence>
<keyword evidence="4" id="KW-0540">Nuclease</keyword>